<feature type="compositionally biased region" description="Low complexity" evidence="1">
    <location>
        <begin position="58"/>
        <end position="76"/>
    </location>
</feature>
<evidence type="ECO:0000256" key="2">
    <source>
        <dbReference type="SAM" id="SignalP"/>
    </source>
</evidence>
<name>A0A7W9HQF3_9PSEU</name>
<organism evidence="3 4">
    <name type="scientific">Saccharothrix ecbatanensis</name>
    <dbReference type="NCBI Taxonomy" id="1105145"/>
    <lineage>
        <taxon>Bacteria</taxon>
        <taxon>Bacillati</taxon>
        <taxon>Actinomycetota</taxon>
        <taxon>Actinomycetes</taxon>
        <taxon>Pseudonocardiales</taxon>
        <taxon>Pseudonocardiaceae</taxon>
        <taxon>Saccharothrix</taxon>
    </lineage>
</organism>
<dbReference type="EMBL" id="JACHMO010000001">
    <property type="protein sequence ID" value="MBB5806524.1"/>
    <property type="molecule type" value="Genomic_DNA"/>
</dbReference>
<dbReference type="Proteomes" id="UP000552097">
    <property type="component" value="Unassembled WGS sequence"/>
</dbReference>
<proteinExistence type="predicted"/>
<dbReference type="PROSITE" id="PS51257">
    <property type="entry name" value="PROKAR_LIPOPROTEIN"/>
    <property type="match status" value="1"/>
</dbReference>
<evidence type="ECO:0000313" key="4">
    <source>
        <dbReference type="Proteomes" id="UP000552097"/>
    </source>
</evidence>
<keyword evidence="4" id="KW-1185">Reference proteome</keyword>
<feature type="compositionally biased region" description="Pro residues" evidence="1">
    <location>
        <begin position="77"/>
        <end position="99"/>
    </location>
</feature>
<accession>A0A7W9HQF3</accession>
<dbReference type="AlphaFoldDB" id="A0A7W9HQF3"/>
<evidence type="ECO:0000313" key="3">
    <source>
        <dbReference type="EMBL" id="MBB5806524.1"/>
    </source>
</evidence>
<gene>
    <name evidence="3" type="ORF">F4560_006292</name>
</gene>
<evidence type="ECO:0000256" key="1">
    <source>
        <dbReference type="SAM" id="MobiDB-lite"/>
    </source>
</evidence>
<sequence>MVHRKAFAAPVAASGGLLLLLLTGACGKPSANPEPVVIPTISSSASATPTSIPAVANISVRPMTTTTLPPTVDATTEPPPPPPPPPPVQVEPVPEPTIAPPTTTTPRYDEVALEGFPCDEQGAKAVDPAGRKLVCKQTRRGWLVWDRD</sequence>
<protein>
    <submittedName>
        <fullName evidence="3">Type IV secretory pathway VirB10-like protein</fullName>
    </submittedName>
</protein>
<keyword evidence="2" id="KW-0732">Signal</keyword>
<reference evidence="3 4" key="1">
    <citation type="submission" date="2020-08" db="EMBL/GenBank/DDBJ databases">
        <title>Sequencing the genomes of 1000 actinobacteria strains.</title>
        <authorList>
            <person name="Klenk H.-P."/>
        </authorList>
    </citation>
    <scope>NUCLEOTIDE SEQUENCE [LARGE SCALE GENOMIC DNA]</scope>
    <source>
        <strain evidence="3 4">DSM 45486</strain>
    </source>
</reference>
<feature type="region of interest" description="Disordered" evidence="1">
    <location>
        <begin position="58"/>
        <end position="106"/>
    </location>
</feature>
<feature type="signal peptide" evidence="2">
    <location>
        <begin position="1"/>
        <end position="27"/>
    </location>
</feature>
<feature type="chain" id="PRO_5031322130" evidence="2">
    <location>
        <begin position="28"/>
        <end position="148"/>
    </location>
</feature>
<comment type="caution">
    <text evidence="3">The sequence shown here is derived from an EMBL/GenBank/DDBJ whole genome shotgun (WGS) entry which is preliminary data.</text>
</comment>
<dbReference type="RefSeq" id="WP_184926172.1">
    <property type="nucleotide sequence ID" value="NZ_JACHMO010000001.1"/>
</dbReference>